<dbReference type="Proteomes" id="UP001519332">
    <property type="component" value="Unassembled WGS sequence"/>
</dbReference>
<evidence type="ECO:0000313" key="1">
    <source>
        <dbReference type="EMBL" id="MBP2323025.1"/>
    </source>
</evidence>
<sequence length="81" mass="8438">MTADLHSPPSRFAVFETLDDDSGGQLVAWGLAAPGNVDVHSVEPGMCGRFSTVAAVSFLFGDSCEVVWIDPEPPLDGDSSG</sequence>
<proteinExistence type="predicted"/>
<evidence type="ECO:0000313" key="2">
    <source>
        <dbReference type="Proteomes" id="UP001519332"/>
    </source>
</evidence>
<reference evidence="1 2" key="1">
    <citation type="submission" date="2021-03" db="EMBL/GenBank/DDBJ databases">
        <title>Sequencing the genomes of 1000 actinobacteria strains.</title>
        <authorList>
            <person name="Klenk H.-P."/>
        </authorList>
    </citation>
    <scope>NUCLEOTIDE SEQUENCE [LARGE SCALE GENOMIC DNA]</scope>
    <source>
        <strain evidence="1 2">DSM 46670</strain>
    </source>
</reference>
<gene>
    <name evidence="1" type="ORF">JOF56_003410</name>
</gene>
<keyword evidence="2" id="KW-1185">Reference proteome</keyword>
<accession>A0ABS4TF39</accession>
<protein>
    <submittedName>
        <fullName evidence="1">Uncharacterized protein</fullName>
    </submittedName>
</protein>
<dbReference type="EMBL" id="JAGINW010000001">
    <property type="protein sequence ID" value="MBP2323025.1"/>
    <property type="molecule type" value="Genomic_DNA"/>
</dbReference>
<dbReference type="RefSeq" id="WP_209638891.1">
    <property type="nucleotide sequence ID" value="NZ_JAGINW010000001.1"/>
</dbReference>
<name>A0ABS4TF39_9PSEU</name>
<organism evidence="1 2">
    <name type="scientific">Kibdelosporangium banguiense</name>
    <dbReference type="NCBI Taxonomy" id="1365924"/>
    <lineage>
        <taxon>Bacteria</taxon>
        <taxon>Bacillati</taxon>
        <taxon>Actinomycetota</taxon>
        <taxon>Actinomycetes</taxon>
        <taxon>Pseudonocardiales</taxon>
        <taxon>Pseudonocardiaceae</taxon>
        <taxon>Kibdelosporangium</taxon>
    </lineage>
</organism>
<comment type="caution">
    <text evidence="1">The sequence shown here is derived from an EMBL/GenBank/DDBJ whole genome shotgun (WGS) entry which is preliminary data.</text>
</comment>